<feature type="domain" description="HTH LytTR-type" evidence="1">
    <location>
        <begin position="33"/>
        <end position="118"/>
    </location>
</feature>
<name>A0A917C2V0_9PROT</name>
<gene>
    <name evidence="2" type="ORF">GCM10011332_21790</name>
</gene>
<evidence type="ECO:0000313" key="3">
    <source>
        <dbReference type="Proteomes" id="UP000632498"/>
    </source>
</evidence>
<keyword evidence="3" id="KW-1185">Reference proteome</keyword>
<reference evidence="2" key="2">
    <citation type="submission" date="2020-09" db="EMBL/GenBank/DDBJ databases">
        <authorList>
            <person name="Sun Q."/>
            <person name="Zhou Y."/>
        </authorList>
    </citation>
    <scope>NUCLEOTIDE SEQUENCE</scope>
    <source>
        <strain evidence="2">CGMCC 1.15254</strain>
    </source>
</reference>
<evidence type="ECO:0000313" key="2">
    <source>
        <dbReference type="EMBL" id="GGF67333.1"/>
    </source>
</evidence>
<dbReference type="AlphaFoldDB" id="A0A917C2V0"/>
<evidence type="ECO:0000259" key="1">
    <source>
        <dbReference type="Pfam" id="PF04397"/>
    </source>
</evidence>
<sequence length="125" mass="14794">MFFFRKTTPTTAPEKQAIEPPRFVARLKKDVGEEIWAVSQEDHFIRVYGDKGEDRILYRFSDAVHDLRGHNGTCVHLAHWVLKDAIKRIDHVDDTYEIVLKNDKRFPVCESYRRVLQESEWDMTS</sequence>
<comment type="caution">
    <text evidence="2">The sequence shown here is derived from an EMBL/GenBank/DDBJ whole genome shotgun (WGS) entry which is preliminary data.</text>
</comment>
<dbReference type="GO" id="GO:0003677">
    <property type="term" value="F:DNA binding"/>
    <property type="evidence" value="ECO:0007669"/>
    <property type="project" value="InterPro"/>
</dbReference>
<dbReference type="EMBL" id="BMHV01000015">
    <property type="protein sequence ID" value="GGF67333.1"/>
    <property type="molecule type" value="Genomic_DNA"/>
</dbReference>
<proteinExistence type="predicted"/>
<organism evidence="2 3">
    <name type="scientific">Terasakiella brassicae</name>
    <dbReference type="NCBI Taxonomy" id="1634917"/>
    <lineage>
        <taxon>Bacteria</taxon>
        <taxon>Pseudomonadati</taxon>
        <taxon>Pseudomonadota</taxon>
        <taxon>Alphaproteobacteria</taxon>
        <taxon>Rhodospirillales</taxon>
        <taxon>Terasakiellaceae</taxon>
        <taxon>Terasakiella</taxon>
    </lineage>
</organism>
<reference evidence="2" key="1">
    <citation type="journal article" date="2014" name="Int. J. Syst. Evol. Microbiol.">
        <title>Complete genome sequence of Corynebacterium casei LMG S-19264T (=DSM 44701T), isolated from a smear-ripened cheese.</title>
        <authorList>
            <consortium name="US DOE Joint Genome Institute (JGI-PGF)"/>
            <person name="Walter F."/>
            <person name="Albersmeier A."/>
            <person name="Kalinowski J."/>
            <person name="Ruckert C."/>
        </authorList>
    </citation>
    <scope>NUCLEOTIDE SEQUENCE</scope>
    <source>
        <strain evidence="2">CGMCC 1.15254</strain>
    </source>
</reference>
<dbReference type="Pfam" id="PF04397">
    <property type="entry name" value="LytTR"/>
    <property type="match status" value="1"/>
</dbReference>
<dbReference type="Proteomes" id="UP000632498">
    <property type="component" value="Unassembled WGS sequence"/>
</dbReference>
<accession>A0A917C2V0</accession>
<protein>
    <recommendedName>
        <fullName evidence="1">HTH LytTR-type domain-containing protein</fullName>
    </recommendedName>
</protein>
<dbReference type="RefSeq" id="WP_188664870.1">
    <property type="nucleotide sequence ID" value="NZ_BMHV01000015.1"/>
</dbReference>
<dbReference type="InterPro" id="IPR007492">
    <property type="entry name" value="LytTR_DNA-bd_dom"/>
</dbReference>